<organism evidence="2 3">
    <name type="scientific">Dryococelus australis</name>
    <dbReference type="NCBI Taxonomy" id="614101"/>
    <lineage>
        <taxon>Eukaryota</taxon>
        <taxon>Metazoa</taxon>
        <taxon>Ecdysozoa</taxon>
        <taxon>Arthropoda</taxon>
        <taxon>Hexapoda</taxon>
        <taxon>Insecta</taxon>
        <taxon>Pterygota</taxon>
        <taxon>Neoptera</taxon>
        <taxon>Polyneoptera</taxon>
        <taxon>Phasmatodea</taxon>
        <taxon>Verophasmatodea</taxon>
        <taxon>Anareolatae</taxon>
        <taxon>Phasmatidae</taxon>
        <taxon>Eurycanthinae</taxon>
        <taxon>Dryococelus</taxon>
    </lineage>
</organism>
<dbReference type="Proteomes" id="UP001159363">
    <property type="component" value="Chromosome 8"/>
</dbReference>
<sequence length="458" mass="49938">MQFTYSDVAMTMCASAGQAPCMQHASDVRKEHFCGQSVLSNSCYDVSTLCMLMLYAVVNGWIMLLWNAIAAVLAAQYQPPRSPDLNPLHFYLWGHLKAFVFATRVHALDTVRDRILAGCETYQEYTRDAATYPGVHATAGVVWASELRVKPRCGELESFQFTAPAGNPVSVSMARGPWDVHGEFVSCSSGAVVGNHELPSTDIPACKQFLVCPQHNGGEVWNSKYAAARTTWQSQVDDDNNHYCHMSCLKFCGTCATYAAMQPRGSLLVRGRCPVLGRTDLDVEGGRCTPSPLDITIDPTIGAGCCRRLDAGRLGAAAAWGDRRLNDGRLEENSHTLVTSEQIVGTLVTREQLAKELYSLALHIPAQLDEEHCTLARAGDEHLYAKTQLGKVKETAEIAERRMEGARVCEAELVASSSHQTALGRARSAARLFSVYLSAWKRSDVRYPGGAGGGGGRW</sequence>
<gene>
    <name evidence="2" type="ORF">PR048_023279</name>
</gene>
<protein>
    <submittedName>
        <fullName evidence="2">Uncharacterized protein</fullName>
    </submittedName>
</protein>
<keyword evidence="1" id="KW-1133">Transmembrane helix</keyword>
<keyword evidence="1" id="KW-0812">Transmembrane</keyword>
<evidence type="ECO:0000313" key="2">
    <source>
        <dbReference type="EMBL" id="KAJ8875384.1"/>
    </source>
</evidence>
<dbReference type="InterPro" id="IPR036397">
    <property type="entry name" value="RNaseH_sf"/>
</dbReference>
<keyword evidence="1" id="KW-0472">Membrane</keyword>
<proteinExistence type="predicted"/>
<keyword evidence="3" id="KW-1185">Reference proteome</keyword>
<reference evidence="2 3" key="1">
    <citation type="submission" date="2023-02" db="EMBL/GenBank/DDBJ databases">
        <title>LHISI_Scaffold_Assembly.</title>
        <authorList>
            <person name="Stuart O.P."/>
            <person name="Cleave R."/>
            <person name="Magrath M.J.L."/>
            <person name="Mikheyev A.S."/>
        </authorList>
    </citation>
    <scope>NUCLEOTIDE SEQUENCE [LARGE SCALE GENOMIC DNA]</scope>
    <source>
        <strain evidence="2">Daus_M_001</strain>
        <tissue evidence="2">Leg muscle</tissue>
    </source>
</reference>
<feature type="transmembrane region" description="Helical" evidence="1">
    <location>
        <begin position="52"/>
        <end position="75"/>
    </location>
</feature>
<evidence type="ECO:0000313" key="3">
    <source>
        <dbReference type="Proteomes" id="UP001159363"/>
    </source>
</evidence>
<dbReference type="EMBL" id="JARBHB010000009">
    <property type="protein sequence ID" value="KAJ8875384.1"/>
    <property type="molecule type" value="Genomic_DNA"/>
</dbReference>
<dbReference type="Gene3D" id="3.30.420.10">
    <property type="entry name" value="Ribonuclease H-like superfamily/Ribonuclease H"/>
    <property type="match status" value="1"/>
</dbReference>
<evidence type="ECO:0000256" key="1">
    <source>
        <dbReference type="SAM" id="Phobius"/>
    </source>
</evidence>
<comment type="caution">
    <text evidence="2">The sequence shown here is derived from an EMBL/GenBank/DDBJ whole genome shotgun (WGS) entry which is preliminary data.</text>
</comment>
<accession>A0ABQ9GTQ2</accession>
<name>A0ABQ9GTQ2_9NEOP</name>